<comment type="caution">
    <text evidence="1">The sequence shown here is derived from an EMBL/GenBank/DDBJ whole genome shotgun (WGS) entry which is preliminary data.</text>
</comment>
<dbReference type="OrthoDB" id="277821at2"/>
<dbReference type="RefSeq" id="WP_141643085.1">
    <property type="nucleotide sequence ID" value="NZ_VIFM01000048.1"/>
</dbReference>
<accession>A0A540X1S8</accession>
<proteinExistence type="predicted"/>
<organism evidence="1 2">
    <name type="scientific">Myxococcus llanfairpwllgwyngyllgogerychwyrndrobwllllantysiliogogogochensis</name>
    <dbReference type="NCBI Taxonomy" id="2590453"/>
    <lineage>
        <taxon>Bacteria</taxon>
        <taxon>Pseudomonadati</taxon>
        <taxon>Myxococcota</taxon>
        <taxon>Myxococcia</taxon>
        <taxon>Myxococcales</taxon>
        <taxon>Cystobacterineae</taxon>
        <taxon>Myxococcaceae</taxon>
        <taxon>Myxococcus</taxon>
    </lineage>
</organism>
<sequence length="202" mass="22578">MMACVTSLCGDDDEARGYEEGMSQDWNATNAPTTDFDPGAEHRVLTGMVGAWEGLTRTWFDPSGAPEESRTHASIEPLLGGRFVRIDYHSTAMGKPHAGQFILGFDRTEEHYTAAWVDSFHMSANMMVSTGAPRDDGRVSMLGSYTASMCDEQGVTQKQRWGWRTVIHQPDADTVVLESFNIWPEGREDRAVETRLTRRRQG</sequence>
<reference evidence="1 2" key="1">
    <citation type="submission" date="2019-06" db="EMBL/GenBank/DDBJ databases">
        <authorList>
            <person name="Livingstone P."/>
            <person name="Whitworth D."/>
        </authorList>
    </citation>
    <scope>NUCLEOTIDE SEQUENCE [LARGE SCALE GENOMIC DNA]</scope>
    <source>
        <strain evidence="1 2">AM401</strain>
    </source>
</reference>
<protein>
    <submittedName>
        <fullName evidence="1">DUF1579 domain-containing protein</fullName>
    </submittedName>
</protein>
<name>A0A540X1S8_9BACT</name>
<evidence type="ECO:0000313" key="2">
    <source>
        <dbReference type="Proteomes" id="UP000315369"/>
    </source>
</evidence>
<dbReference type="AlphaFoldDB" id="A0A540X1S8"/>
<gene>
    <name evidence="1" type="ORF">FJV41_14610</name>
</gene>
<dbReference type="EMBL" id="VIFM01000048">
    <property type="protein sequence ID" value="TQF15222.1"/>
    <property type="molecule type" value="Genomic_DNA"/>
</dbReference>
<evidence type="ECO:0000313" key="1">
    <source>
        <dbReference type="EMBL" id="TQF15222.1"/>
    </source>
</evidence>
<dbReference type="Pfam" id="PF07617">
    <property type="entry name" value="DUF1579"/>
    <property type="match status" value="1"/>
</dbReference>
<dbReference type="Proteomes" id="UP000315369">
    <property type="component" value="Unassembled WGS sequence"/>
</dbReference>
<dbReference type="InterPro" id="IPR011473">
    <property type="entry name" value="DUF1579"/>
</dbReference>
<keyword evidence="2" id="KW-1185">Reference proteome</keyword>